<reference evidence="2" key="1">
    <citation type="journal article" date="2021" name="Proc. Natl. Acad. Sci. U.S.A.">
        <title>Global biogeography of chemosynthetic symbionts reveals both localized and globally distributed symbiont groups. .</title>
        <authorList>
            <person name="Osvatic J.T."/>
            <person name="Wilkins L.G.E."/>
            <person name="Leibrecht L."/>
            <person name="Leray M."/>
            <person name="Zauner S."/>
            <person name="Polzin J."/>
            <person name="Camacho Y."/>
            <person name="Gros O."/>
            <person name="van Gils J.A."/>
            <person name="Eisen J.A."/>
            <person name="Petersen J.M."/>
            <person name="Yuen B."/>
        </authorList>
    </citation>
    <scope>NUCLEOTIDE SEQUENCE</scope>
    <source>
        <strain evidence="2">MAGL173</strain>
    </source>
</reference>
<dbReference type="InterPro" id="IPR037523">
    <property type="entry name" value="VOC_core"/>
</dbReference>
<accession>A0A9E4N067</accession>
<feature type="domain" description="VOC" evidence="1">
    <location>
        <begin position="1"/>
        <end position="120"/>
    </location>
</feature>
<protein>
    <submittedName>
        <fullName evidence="2">VOC family protein</fullName>
    </submittedName>
</protein>
<dbReference type="EMBL" id="JAEPDI010000012">
    <property type="protein sequence ID" value="MCG7940232.1"/>
    <property type="molecule type" value="Genomic_DNA"/>
</dbReference>
<dbReference type="InterPro" id="IPR029068">
    <property type="entry name" value="Glyas_Bleomycin-R_OHBP_Dase"/>
</dbReference>
<dbReference type="AlphaFoldDB" id="A0A9E4N067"/>
<dbReference type="SUPFAM" id="SSF54593">
    <property type="entry name" value="Glyoxalase/Bleomycin resistance protein/Dihydroxybiphenyl dioxygenase"/>
    <property type="match status" value="1"/>
</dbReference>
<evidence type="ECO:0000313" key="2">
    <source>
        <dbReference type="EMBL" id="MCG7940232.1"/>
    </source>
</evidence>
<gene>
    <name evidence="2" type="ORF">JAZ04_15480</name>
</gene>
<evidence type="ECO:0000313" key="3">
    <source>
        <dbReference type="Proteomes" id="UP000886687"/>
    </source>
</evidence>
<proteinExistence type="predicted"/>
<evidence type="ECO:0000259" key="1">
    <source>
        <dbReference type="PROSITE" id="PS51819"/>
    </source>
</evidence>
<sequence length="124" mass="14226">MLNVSNIKSSLSFYEDALSFKLVSDPNAVEAWRWATIQSGNTELMLSETETDIGLERPIDPQQSTQWPTIFYFYPDNVNELYDHVVKRGYKPTPLINTIYGMREFSVQDPDGHMLSFGEDAKEP</sequence>
<organism evidence="2 3">
    <name type="scientific">Candidatus Thiodiazotropha lotti</name>
    <dbReference type="NCBI Taxonomy" id="2792787"/>
    <lineage>
        <taxon>Bacteria</taxon>
        <taxon>Pseudomonadati</taxon>
        <taxon>Pseudomonadota</taxon>
        <taxon>Gammaproteobacteria</taxon>
        <taxon>Chromatiales</taxon>
        <taxon>Sedimenticolaceae</taxon>
        <taxon>Candidatus Thiodiazotropha</taxon>
    </lineage>
</organism>
<name>A0A9E4N067_9GAMM</name>
<dbReference type="Gene3D" id="3.10.180.10">
    <property type="entry name" value="2,3-Dihydroxybiphenyl 1,2-Dioxygenase, domain 1"/>
    <property type="match status" value="1"/>
</dbReference>
<dbReference type="InterPro" id="IPR004360">
    <property type="entry name" value="Glyas_Fos-R_dOase_dom"/>
</dbReference>
<comment type="caution">
    <text evidence="2">The sequence shown here is derived from an EMBL/GenBank/DDBJ whole genome shotgun (WGS) entry which is preliminary data.</text>
</comment>
<dbReference type="Proteomes" id="UP000886687">
    <property type="component" value="Unassembled WGS sequence"/>
</dbReference>
<dbReference type="PROSITE" id="PS51819">
    <property type="entry name" value="VOC"/>
    <property type="match status" value="1"/>
</dbReference>
<dbReference type="Pfam" id="PF00903">
    <property type="entry name" value="Glyoxalase"/>
    <property type="match status" value="1"/>
</dbReference>